<evidence type="ECO:0000313" key="1">
    <source>
        <dbReference type="EMBL" id="SVD38800.1"/>
    </source>
</evidence>
<accession>A0A382UX59</accession>
<proteinExistence type="predicted"/>
<dbReference type="EMBL" id="UINC01147460">
    <property type="protein sequence ID" value="SVD38800.1"/>
    <property type="molecule type" value="Genomic_DNA"/>
</dbReference>
<sequence>MNQHPMTPAKGGGTVYGSTVGMLMLDTVFPRIPGDFGNAATWPFPVLYRVVRGAS</sequence>
<organism evidence="1">
    <name type="scientific">marine metagenome</name>
    <dbReference type="NCBI Taxonomy" id="408172"/>
    <lineage>
        <taxon>unclassified sequences</taxon>
        <taxon>metagenomes</taxon>
        <taxon>ecological metagenomes</taxon>
    </lineage>
</organism>
<name>A0A382UX59_9ZZZZ</name>
<reference evidence="1" key="1">
    <citation type="submission" date="2018-05" db="EMBL/GenBank/DDBJ databases">
        <authorList>
            <person name="Lanie J.A."/>
            <person name="Ng W.-L."/>
            <person name="Kazmierczak K.M."/>
            <person name="Andrzejewski T.M."/>
            <person name="Davidsen T.M."/>
            <person name="Wayne K.J."/>
            <person name="Tettelin H."/>
            <person name="Glass J.I."/>
            <person name="Rusch D."/>
            <person name="Podicherti R."/>
            <person name="Tsui H.-C.T."/>
            <person name="Winkler M.E."/>
        </authorList>
    </citation>
    <scope>NUCLEOTIDE SEQUENCE</scope>
</reference>
<gene>
    <name evidence="1" type="ORF">METZ01_LOCUS391654</name>
</gene>
<feature type="non-terminal residue" evidence="1">
    <location>
        <position position="55"/>
    </location>
</feature>
<dbReference type="AlphaFoldDB" id="A0A382UX59"/>
<protein>
    <submittedName>
        <fullName evidence="1">Uncharacterized protein</fullName>
    </submittedName>
</protein>